<reference evidence="1 2" key="1">
    <citation type="journal article" date="2019" name="Environ. Microbiol.">
        <title>At the nexus of three kingdoms: the genome of the mycorrhizal fungus Gigaspora margarita provides insights into plant, endobacterial and fungal interactions.</title>
        <authorList>
            <person name="Venice F."/>
            <person name="Ghignone S."/>
            <person name="Salvioli di Fossalunga A."/>
            <person name="Amselem J."/>
            <person name="Novero M."/>
            <person name="Xianan X."/>
            <person name="Sedzielewska Toro K."/>
            <person name="Morin E."/>
            <person name="Lipzen A."/>
            <person name="Grigoriev I.V."/>
            <person name="Henrissat B."/>
            <person name="Martin F.M."/>
            <person name="Bonfante P."/>
        </authorList>
    </citation>
    <scope>NUCLEOTIDE SEQUENCE [LARGE SCALE GENOMIC DNA]</scope>
    <source>
        <strain evidence="1 2">BEG34</strain>
    </source>
</reference>
<evidence type="ECO:0000313" key="2">
    <source>
        <dbReference type="Proteomes" id="UP000439903"/>
    </source>
</evidence>
<organism evidence="1 2">
    <name type="scientific">Gigaspora margarita</name>
    <dbReference type="NCBI Taxonomy" id="4874"/>
    <lineage>
        <taxon>Eukaryota</taxon>
        <taxon>Fungi</taxon>
        <taxon>Fungi incertae sedis</taxon>
        <taxon>Mucoromycota</taxon>
        <taxon>Glomeromycotina</taxon>
        <taxon>Glomeromycetes</taxon>
        <taxon>Diversisporales</taxon>
        <taxon>Gigasporaceae</taxon>
        <taxon>Gigaspora</taxon>
    </lineage>
</organism>
<name>A0A8H4AV76_GIGMA</name>
<accession>A0A8H4AV76</accession>
<dbReference type="EMBL" id="WTPW01000198">
    <property type="protein sequence ID" value="KAF0536659.1"/>
    <property type="molecule type" value="Genomic_DNA"/>
</dbReference>
<dbReference type="Proteomes" id="UP000439903">
    <property type="component" value="Unassembled WGS sequence"/>
</dbReference>
<keyword evidence="2" id="KW-1185">Reference proteome</keyword>
<sequence>MMKNEERIQTTRTKELAKKCTEDFRTLVDEMDPQYKIDGCDYESVDAYLYEELEMFKKTLKSECFSDELKRSQLNNK</sequence>
<proteinExistence type="predicted"/>
<comment type="caution">
    <text evidence="1">The sequence shown here is derived from an EMBL/GenBank/DDBJ whole genome shotgun (WGS) entry which is preliminary data.</text>
</comment>
<dbReference type="AlphaFoldDB" id="A0A8H4AV76"/>
<dbReference type="OrthoDB" id="10638108at2759"/>
<gene>
    <name evidence="1" type="ORF">F8M41_009058</name>
</gene>
<protein>
    <submittedName>
        <fullName evidence="1">Uncharacterized protein</fullName>
    </submittedName>
</protein>
<evidence type="ECO:0000313" key="1">
    <source>
        <dbReference type="EMBL" id="KAF0536659.1"/>
    </source>
</evidence>